<proteinExistence type="inferred from homology"/>
<dbReference type="HAMAP" id="MF_00386">
    <property type="entry name" value="UPF0161_YidD"/>
    <property type="match status" value="1"/>
</dbReference>
<dbReference type="Pfam" id="PF01809">
    <property type="entry name" value="YidD"/>
    <property type="match status" value="1"/>
</dbReference>
<evidence type="ECO:0000313" key="3">
    <source>
        <dbReference type="Proteomes" id="UP000886786"/>
    </source>
</evidence>
<dbReference type="PANTHER" id="PTHR33383">
    <property type="entry name" value="MEMBRANE PROTEIN INSERTION EFFICIENCY FACTOR-RELATED"/>
    <property type="match status" value="1"/>
</dbReference>
<dbReference type="GO" id="GO:0005886">
    <property type="term" value="C:plasma membrane"/>
    <property type="evidence" value="ECO:0007669"/>
    <property type="project" value="UniProtKB-SubCell"/>
</dbReference>
<dbReference type="EMBL" id="DVFV01000029">
    <property type="protein sequence ID" value="HIQ90286.1"/>
    <property type="molecule type" value="Genomic_DNA"/>
</dbReference>
<comment type="caution">
    <text evidence="2">The sequence shown here is derived from an EMBL/GenBank/DDBJ whole genome shotgun (WGS) entry which is preliminary data.</text>
</comment>
<protein>
    <recommendedName>
        <fullName evidence="1">Putative membrane protein insertion efficiency factor</fullName>
    </recommendedName>
</protein>
<dbReference type="AlphaFoldDB" id="A0A9D1CZD1"/>
<dbReference type="InterPro" id="IPR002696">
    <property type="entry name" value="Membr_insert_effic_factor_YidD"/>
</dbReference>
<evidence type="ECO:0000313" key="2">
    <source>
        <dbReference type="EMBL" id="HIQ90286.1"/>
    </source>
</evidence>
<accession>A0A9D1CZD1</accession>
<keyword evidence="1" id="KW-0472">Membrane</keyword>
<evidence type="ECO:0000256" key="1">
    <source>
        <dbReference type="HAMAP-Rule" id="MF_00386"/>
    </source>
</evidence>
<reference evidence="2" key="2">
    <citation type="journal article" date="2021" name="PeerJ">
        <title>Extensive microbial diversity within the chicken gut microbiome revealed by metagenomics and culture.</title>
        <authorList>
            <person name="Gilroy R."/>
            <person name="Ravi A."/>
            <person name="Getino M."/>
            <person name="Pursley I."/>
            <person name="Horton D.L."/>
            <person name="Alikhan N.F."/>
            <person name="Baker D."/>
            <person name="Gharbi K."/>
            <person name="Hall N."/>
            <person name="Watson M."/>
            <person name="Adriaenssens E.M."/>
            <person name="Foster-Nyarko E."/>
            <person name="Jarju S."/>
            <person name="Secka A."/>
            <person name="Antonio M."/>
            <person name="Oren A."/>
            <person name="Chaudhuri R.R."/>
            <person name="La Ragione R."/>
            <person name="Hildebrand F."/>
            <person name="Pallen M.J."/>
        </authorList>
    </citation>
    <scope>NUCLEOTIDE SEQUENCE</scope>
    <source>
        <strain evidence="2">CHK147-3167</strain>
    </source>
</reference>
<name>A0A9D1CZD1_9FIRM</name>
<reference evidence="2" key="1">
    <citation type="submission" date="2020-10" db="EMBL/GenBank/DDBJ databases">
        <authorList>
            <person name="Gilroy R."/>
        </authorList>
    </citation>
    <scope>NUCLEOTIDE SEQUENCE</scope>
    <source>
        <strain evidence="2">CHK147-3167</strain>
    </source>
</reference>
<comment type="subcellular location">
    <subcellularLocation>
        <location evidence="1">Cell membrane</location>
        <topology evidence="1">Peripheral membrane protein</topology>
        <orientation evidence="1">Cytoplasmic side</orientation>
    </subcellularLocation>
</comment>
<dbReference type="SMART" id="SM01234">
    <property type="entry name" value="Haemolytic"/>
    <property type="match status" value="1"/>
</dbReference>
<comment type="function">
    <text evidence="1">Could be involved in insertion of integral membrane proteins into the membrane.</text>
</comment>
<dbReference type="Proteomes" id="UP000886786">
    <property type="component" value="Unassembled WGS sequence"/>
</dbReference>
<organism evidence="2 3">
    <name type="scientific">Candidatus Coprosoma intestinipullorum</name>
    <dbReference type="NCBI Taxonomy" id="2840752"/>
    <lineage>
        <taxon>Bacteria</taxon>
        <taxon>Bacillati</taxon>
        <taxon>Bacillota</taxon>
        <taxon>Bacillota incertae sedis</taxon>
        <taxon>Candidatus Coprosoma</taxon>
    </lineage>
</organism>
<gene>
    <name evidence="2" type="primary">yidD</name>
    <name evidence="2" type="ORF">IAB27_01465</name>
</gene>
<keyword evidence="1" id="KW-1003">Cell membrane</keyword>
<dbReference type="PANTHER" id="PTHR33383:SF1">
    <property type="entry name" value="MEMBRANE PROTEIN INSERTION EFFICIENCY FACTOR-RELATED"/>
    <property type="match status" value="1"/>
</dbReference>
<sequence>MKKFLIKLIKGYQNIPFISHGLCRFYPTCSNYAIQAIEVYGPFKGTFLAIKRILRCNPLGGKGYDPVIKEDKK</sequence>
<comment type="similarity">
    <text evidence="1">Belongs to the UPF0161 family.</text>
</comment>
<dbReference type="NCBIfam" id="TIGR00278">
    <property type="entry name" value="membrane protein insertion efficiency factor YidD"/>
    <property type="match status" value="1"/>
</dbReference>